<dbReference type="InterPro" id="IPR017853">
    <property type="entry name" value="GH"/>
</dbReference>
<dbReference type="InterPro" id="IPR006047">
    <property type="entry name" value="GH13_cat_dom"/>
</dbReference>
<dbReference type="EMBL" id="AP026978">
    <property type="protein sequence ID" value="BDT99866.1"/>
    <property type="molecule type" value="Genomic_DNA"/>
</dbReference>
<gene>
    <name evidence="3" type="primary">malZ</name>
    <name evidence="3" type="ORF">IFM12276_28950</name>
</gene>
<evidence type="ECO:0000256" key="1">
    <source>
        <dbReference type="ARBA" id="ARBA00008061"/>
    </source>
</evidence>
<organism evidence="3 4">
    <name type="scientific">Nocardia sputorum</name>
    <dbReference type="NCBI Taxonomy" id="2984338"/>
    <lineage>
        <taxon>Bacteria</taxon>
        <taxon>Bacillati</taxon>
        <taxon>Actinomycetota</taxon>
        <taxon>Actinomycetes</taxon>
        <taxon>Mycobacteriales</taxon>
        <taxon>Nocardiaceae</taxon>
        <taxon>Nocardia</taxon>
    </lineage>
</organism>
<evidence type="ECO:0000259" key="2">
    <source>
        <dbReference type="SMART" id="SM00642"/>
    </source>
</evidence>
<dbReference type="CDD" id="cd11332">
    <property type="entry name" value="AmyAc_OligoGlu_TS"/>
    <property type="match status" value="1"/>
</dbReference>
<dbReference type="InterPro" id="IPR045857">
    <property type="entry name" value="O16G_dom_2"/>
</dbReference>
<name>A0ABM8CY72_9NOCA</name>
<dbReference type="SMART" id="SM00642">
    <property type="entry name" value="Aamy"/>
    <property type="match status" value="1"/>
</dbReference>
<comment type="similarity">
    <text evidence="1">Belongs to the glycosyl hydrolase 13 family.</text>
</comment>
<protein>
    <submittedName>
        <fullName evidence="3">Alpha-glucosidase</fullName>
    </submittedName>
</protein>
<evidence type="ECO:0000313" key="4">
    <source>
        <dbReference type="Proteomes" id="UP001317870"/>
    </source>
</evidence>
<dbReference type="Gene3D" id="3.20.20.80">
    <property type="entry name" value="Glycosidases"/>
    <property type="match status" value="2"/>
</dbReference>
<dbReference type="Proteomes" id="UP001317870">
    <property type="component" value="Chromosome"/>
</dbReference>
<keyword evidence="4" id="KW-1185">Reference proteome</keyword>
<evidence type="ECO:0000313" key="3">
    <source>
        <dbReference type="EMBL" id="BDT99866.1"/>
    </source>
</evidence>
<feature type="domain" description="Glycosyl hydrolase family 13 catalytic" evidence="2">
    <location>
        <begin position="15"/>
        <end position="414"/>
    </location>
</feature>
<dbReference type="Gene3D" id="3.90.400.10">
    <property type="entry name" value="Oligo-1,6-glucosidase, Domain 2"/>
    <property type="match status" value="1"/>
</dbReference>
<proteinExistence type="inferred from homology"/>
<dbReference type="PANTHER" id="PTHR10357:SF179">
    <property type="entry name" value="NEUTRAL AND BASIC AMINO ACID TRANSPORT PROTEIN RBAT"/>
    <property type="match status" value="1"/>
</dbReference>
<reference evidence="3 4" key="1">
    <citation type="submission" date="2022-11" db="EMBL/GenBank/DDBJ databases">
        <title>Genome Sequencing of Nocardia sp. ON39_IFM12276 and assembly.</title>
        <authorList>
            <person name="Shimojima M."/>
            <person name="Toyokawa M."/>
            <person name="Uesaka K."/>
        </authorList>
    </citation>
    <scope>NUCLEOTIDE SEQUENCE [LARGE SCALE GENOMIC DNA]</scope>
    <source>
        <strain evidence="3 4">IFM 12276</strain>
    </source>
</reference>
<dbReference type="PANTHER" id="PTHR10357">
    <property type="entry name" value="ALPHA-AMYLASE FAMILY MEMBER"/>
    <property type="match status" value="1"/>
</dbReference>
<dbReference type="RefSeq" id="WP_281880076.1">
    <property type="nucleotide sequence ID" value="NZ_AP026976.1"/>
</dbReference>
<dbReference type="SUPFAM" id="SSF51445">
    <property type="entry name" value="(Trans)glycosidases"/>
    <property type="match status" value="1"/>
</dbReference>
<accession>A0ABM8CY72</accession>
<sequence length="562" mass="62752">MPTDASWWRDAVIYEIYIRSFGDGDGDGLGDIAGIRSRLPYLRDLGVDAVWITPWYPSPMADGGYDVADYRDIDPRFGTLADAQELIDEVHAHGMRIIVDLVPNHTSDQHLWFQQALAAGPGSPERARYLFRDGTSSGGPPNNWRSVFGGPAWTRVADGQWYLHLFDVHQPDLDWQHRDVRAEFESILRFWLDRGVDGFRIDVAHGLVKHADLPDIQTDHEDMLEPPDRTDHPHWDRPEVHDIYRSWRAIADSYGPDRVFVAEAWVAKPERLACYVRPDELHTAFNFDFLRCSWHADALRAVVDCTTRALDAVGAPPTWVLSNHDITRHVTRYGRASTRGGGSQHESHGPVDVALGRRRARAALLLMLALPGSAYLYQGEELGLEELEDLPEEVLQDPTWERSGRTARGRDGCRVPLPWSGFRPPFGFSPGDTPPWLPQPQRWVSLTAELQKREPDSMLALYHRALGVRRNHPALGEGAWSWLPSAPGILALHRVPGLVCVVNISAGPTPLPRHERVLLSSEPLPDGALPADSAAWLQVGDHHASQRAAATSFPTDGVPGRG</sequence>
<dbReference type="Pfam" id="PF00128">
    <property type="entry name" value="Alpha-amylase"/>
    <property type="match status" value="1"/>
</dbReference>